<evidence type="ECO:0000313" key="3">
    <source>
        <dbReference type="Proteomes" id="UP001054857"/>
    </source>
</evidence>
<gene>
    <name evidence="2" type="ORF">Agub_g2575</name>
</gene>
<evidence type="ECO:0000256" key="1">
    <source>
        <dbReference type="SAM" id="MobiDB-lite"/>
    </source>
</evidence>
<feature type="region of interest" description="Disordered" evidence="1">
    <location>
        <begin position="51"/>
        <end position="78"/>
    </location>
</feature>
<sequence length="369" mass="37471">LDENGFPDDKLLSASLDGVGWDNAGADDEEPSLSAYDAISLLCYRSGASIPSEWAGGEEGECDGSREGSEASSTVLEREGTIATSGDDVAEATPAMRRMGFSGWGCDAASTECVPVTPFSYGDLTVVDTGNMKARKIKFSDWMVLNQASPQSAGRAPDHDCWASKTGEEDEEVRTGSPDGTKAGGQCTVTQDDACTARVCGGSGANVASTADIATTSEGSCAHAKASRRGLVLGDRPQPEEATEGSGGPGSPCKEAAVKAGPKEAAGEGCEEGAPVSPASSCGSIPLAPHAEVIKIKFADWEALQQDAKCAPGEVASDCASPDVSPVSSCESGESPAQDTAGSGWAEDNDKGLAMLPSPLPQAARPPTG</sequence>
<dbReference type="EMBL" id="BMAR01000002">
    <property type="protein sequence ID" value="GFR41806.1"/>
    <property type="molecule type" value="Genomic_DNA"/>
</dbReference>
<organism evidence="2 3">
    <name type="scientific">Astrephomene gubernaculifera</name>
    <dbReference type="NCBI Taxonomy" id="47775"/>
    <lineage>
        <taxon>Eukaryota</taxon>
        <taxon>Viridiplantae</taxon>
        <taxon>Chlorophyta</taxon>
        <taxon>core chlorophytes</taxon>
        <taxon>Chlorophyceae</taxon>
        <taxon>CS clade</taxon>
        <taxon>Chlamydomonadales</taxon>
        <taxon>Astrephomenaceae</taxon>
        <taxon>Astrephomene</taxon>
    </lineage>
</organism>
<feature type="region of interest" description="Disordered" evidence="1">
    <location>
        <begin position="150"/>
        <end position="186"/>
    </location>
</feature>
<keyword evidence="3" id="KW-1185">Reference proteome</keyword>
<reference evidence="2 3" key="1">
    <citation type="journal article" date="2021" name="Sci. Rep.">
        <title>Genome sequencing of the multicellular alga Astrephomene provides insights into convergent evolution of germ-soma differentiation.</title>
        <authorList>
            <person name="Yamashita S."/>
            <person name="Yamamoto K."/>
            <person name="Matsuzaki R."/>
            <person name="Suzuki S."/>
            <person name="Yamaguchi H."/>
            <person name="Hirooka S."/>
            <person name="Minakuchi Y."/>
            <person name="Miyagishima S."/>
            <person name="Kawachi M."/>
            <person name="Toyoda A."/>
            <person name="Nozaki H."/>
        </authorList>
    </citation>
    <scope>NUCLEOTIDE SEQUENCE [LARGE SCALE GENOMIC DNA]</scope>
    <source>
        <strain evidence="2 3">NIES-4017</strain>
    </source>
</reference>
<feature type="region of interest" description="Disordered" evidence="1">
    <location>
        <begin position="227"/>
        <end position="284"/>
    </location>
</feature>
<feature type="non-terminal residue" evidence="2">
    <location>
        <position position="1"/>
    </location>
</feature>
<feature type="non-terminal residue" evidence="2">
    <location>
        <position position="369"/>
    </location>
</feature>
<evidence type="ECO:0000313" key="2">
    <source>
        <dbReference type="EMBL" id="GFR41806.1"/>
    </source>
</evidence>
<accession>A0AAD3DKZ8</accession>
<dbReference type="Proteomes" id="UP001054857">
    <property type="component" value="Unassembled WGS sequence"/>
</dbReference>
<dbReference type="AlphaFoldDB" id="A0AAD3DKZ8"/>
<name>A0AAD3DKZ8_9CHLO</name>
<feature type="compositionally biased region" description="Low complexity" evidence="1">
    <location>
        <begin position="267"/>
        <end position="276"/>
    </location>
</feature>
<protein>
    <submittedName>
        <fullName evidence="2">Uncharacterized protein</fullName>
    </submittedName>
</protein>
<feature type="region of interest" description="Disordered" evidence="1">
    <location>
        <begin position="311"/>
        <end position="369"/>
    </location>
</feature>
<proteinExistence type="predicted"/>
<feature type="compositionally biased region" description="Polar residues" evidence="1">
    <location>
        <begin position="326"/>
        <end position="341"/>
    </location>
</feature>
<comment type="caution">
    <text evidence="2">The sequence shown here is derived from an EMBL/GenBank/DDBJ whole genome shotgun (WGS) entry which is preliminary data.</text>
</comment>